<comment type="caution">
    <text evidence="5">The sequence shown here is derived from an EMBL/GenBank/DDBJ whole genome shotgun (WGS) entry which is preliminary data.</text>
</comment>
<dbReference type="Proteomes" id="UP000799764">
    <property type="component" value="Unassembled WGS sequence"/>
</dbReference>
<dbReference type="PANTHER" id="PTHR24189">
    <property type="entry name" value="MYOTROPHIN"/>
    <property type="match status" value="1"/>
</dbReference>
<dbReference type="EMBL" id="MU001510">
    <property type="protein sequence ID" value="KAF2439192.1"/>
    <property type="molecule type" value="Genomic_DNA"/>
</dbReference>
<evidence type="ECO:0000256" key="2">
    <source>
        <dbReference type="ARBA" id="ARBA00023043"/>
    </source>
</evidence>
<dbReference type="OrthoDB" id="3943694at2759"/>
<feature type="region of interest" description="Disordered" evidence="4">
    <location>
        <begin position="113"/>
        <end position="135"/>
    </location>
</feature>
<keyword evidence="6" id="KW-1185">Reference proteome</keyword>
<dbReference type="SUPFAM" id="SSF48403">
    <property type="entry name" value="Ankyrin repeat"/>
    <property type="match status" value="1"/>
</dbReference>
<keyword evidence="2 3" id="KW-0040">ANK repeat</keyword>
<evidence type="ECO:0000256" key="4">
    <source>
        <dbReference type="SAM" id="MobiDB-lite"/>
    </source>
</evidence>
<name>A0A9P4U7N0_9PLEO</name>
<organism evidence="5 6">
    <name type="scientific">Karstenula rhodostoma CBS 690.94</name>
    <dbReference type="NCBI Taxonomy" id="1392251"/>
    <lineage>
        <taxon>Eukaryota</taxon>
        <taxon>Fungi</taxon>
        <taxon>Dikarya</taxon>
        <taxon>Ascomycota</taxon>
        <taxon>Pezizomycotina</taxon>
        <taxon>Dothideomycetes</taxon>
        <taxon>Pleosporomycetidae</taxon>
        <taxon>Pleosporales</taxon>
        <taxon>Massarineae</taxon>
        <taxon>Didymosphaeriaceae</taxon>
        <taxon>Karstenula</taxon>
    </lineage>
</organism>
<sequence length="498" mass="54365">MSAQNESSDYRLTDADLEEYPIERHHFDPVVRAAANPDSRVLAAILALKDPYLNPSTFDGRQSALTSAIEAGLLENVKILVNAGCDPNGVPYDSMLKDAAYFWGLLPHWSPLGSHRQQQSEDEEDGVYRSPLDDEDIRSRQKTRLPFWSAPVKGYPVRGQKPLLTALDAAVVSENIDLIEAVLDAGADTKAWTERHDAMPENPSVSFISPSTPLHRAIETGNTSVARLLLSKGFRVDVFPLAAVTRCLNPLMFSLATRSPDLSWYALLSASPTAAHDQLSPIFKVHIAHIACATLSIAALEAVANHVPLSDVRPTALGHTLLHIACLPSNDDAINHFSPKIHQSIHDVRTLAAFTPHALWPFKPPGQFRDVTPQFSAAPSELEPQLAMIAFLTSHGMADWTARDVHGNTPLHYLAAHRAATAQTLAAGLAEERLGSAWAERNSWGYTPAELVGDGEDALRGLAGEGRTPESVSYMPHWRDAMGSWIAGKWTSSYPEDQ</sequence>
<dbReference type="InterPro" id="IPR002110">
    <property type="entry name" value="Ankyrin_rpt"/>
</dbReference>
<dbReference type="AlphaFoldDB" id="A0A9P4U7N0"/>
<accession>A0A9P4U7N0</accession>
<protein>
    <submittedName>
        <fullName evidence="5">Ankyrin</fullName>
    </submittedName>
</protein>
<dbReference type="PANTHER" id="PTHR24189:SF50">
    <property type="entry name" value="ANKYRIN REPEAT AND SOCS BOX PROTEIN 2"/>
    <property type="match status" value="1"/>
</dbReference>
<gene>
    <name evidence="5" type="ORF">P171DRAFT_436522</name>
</gene>
<reference evidence="5" key="1">
    <citation type="journal article" date="2020" name="Stud. Mycol.">
        <title>101 Dothideomycetes genomes: a test case for predicting lifestyles and emergence of pathogens.</title>
        <authorList>
            <person name="Haridas S."/>
            <person name="Albert R."/>
            <person name="Binder M."/>
            <person name="Bloem J."/>
            <person name="Labutti K."/>
            <person name="Salamov A."/>
            <person name="Andreopoulos B."/>
            <person name="Baker S."/>
            <person name="Barry K."/>
            <person name="Bills G."/>
            <person name="Bluhm B."/>
            <person name="Cannon C."/>
            <person name="Castanera R."/>
            <person name="Culley D."/>
            <person name="Daum C."/>
            <person name="Ezra D."/>
            <person name="Gonzalez J."/>
            <person name="Henrissat B."/>
            <person name="Kuo A."/>
            <person name="Liang C."/>
            <person name="Lipzen A."/>
            <person name="Lutzoni F."/>
            <person name="Magnuson J."/>
            <person name="Mondo S."/>
            <person name="Nolan M."/>
            <person name="Ohm R."/>
            <person name="Pangilinan J."/>
            <person name="Park H.-J."/>
            <person name="Ramirez L."/>
            <person name="Alfaro M."/>
            <person name="Sun H."/>
            <person name="Tritt A."/>
            <person name="Yoshinaga Y."/>
            <person name="Zwiers L.-H."/>
            <person name="Turgeon B."/>
            <person name="Goodwin S."/>
            <person name="Spatafora J."/>
            <person name="Crous P."/>
            <person name="Grigoriev I."/>
        </authorList>
    </citation>
    <scope>NUCLEOTIDE SEQUENCE</scope>
    <source>
        <strain evidence="5">CBS 690.94</strain>
    </source>
</reference>
<dbReference type="Gene3D" id="1.25.40.20">
    <property type="entry name" value="Ankyrin repeat-containing domain"/>
    <property type="match status" value="2"/>
</dbReference>
<evidence type="ECO:0000256" key="3">
    <source>
        <dbReference type="PROSITE-ProRule" id="PRU00023"/>
    </source>
</evidence>
<evidence type="ECO:0000313" key="6">
    <source>
        <dbReference type="Proteomes" id="UP000799764"/>
    </source>
</evidence>
<dbReference type="Pfam" id="PF00023">
    <property type="entry name" value="Ank"/>
    <property type="match status" value="1"/>
</dbReference>
<evidence type="ECO:0000313" key="5">
    <source>
        <dbReference type="EMBL" id="KAF2439192.1"/>
    </source>
</evidence>
<dbReference type="PROSITE" id="PS50297">
    <property type="entry name" value="ANK_REP_REGION"/>
    <property type="match status" value="1"/>
</dbReference>
<dbReference type="InterPro" id="IPR036770">
    <property type="entry name" value="Ankyrin_rpt-contain_sf"/>
</dbReference>
<proteinExistence type="predicted"/>
<feature type="repeat" description="ANK" evidence="3">
    <location>
        <begin position="209"/>
        <end position="241"/>
    </location>
</feature>
<evidence type="ECO:0000256" key="1">
    <source>
        <dbReference type="ARBA" id="ARBA00022737"/>
    </source>
</evidence>
<keyword evidence="1" id="KW-0677">Repeat</keyword>
<dbReference type="PROSITE" id="PS50088">
    <property type="entry name" value="ANK_REPEAT"/>
    <property type="match status" value="1"/>
</dbReference>
<dbReference type="InterPro" id="IPR050745">
    <property type="entry name" value="Multifunctional_regulatory"/>
</dbReference>
<dbReference type="SMART" id="SM00248">
    <property type="entry name" value="ANK"/>
    <property type="match status" value="4"/>
</dbReference>